<accession>A0A2H3CLD2</accession>
<dbReference type="Proteomes" id="UP000217790">
    <property type="component" value="Unassembled WGS sequence"/>
</dbReference>
<evidence type="ECO:0000313" key="3">
    <source>
        <dbReference type="Proteomes" id="UP000217790"/>
    </source>
</evidence>
<keyword evidence="3" id="KW-1185">Reference proteome</keyword>
<gene>
    <name evidence="2" type="ORF">ARMGADRAFT_1136600</name>
</gene>
<reference evidence="3" key="1">
    <citation type="journal article" date="2017" name="Nat. Ecol. Evol.">
        <title>Genome expansion and lineage-specific genetic innovations in the forest pathogenic fungi Armillaria.</title>
        <authorList>
            <person name="Sipos G."/>
            <person name="Prasanna A.N."/>
            <person name="Walter M.C."/>
            <person name="O'Connor E."/>
            <person name="Balint B."/>
            <person name="Krizsan K."/>
            <person name="Kiss B."/>
            <person name="Hess J."/>
            <person name="Varga T."/>
            <person name="Slot J."/>
            <person name="Riley R."/>
            <person name="Boka B."/>
            <person name="Rigling D."/>
            <person name="Barry K."/>
            <person name="Lee J."/>
            <person name="Mihaltcheva S."/>
            <person name="LaButti K."/>
            <person name="Lipzen A."/>
            <person name="Waldron R."/>
            <person name="Moloney N.M."/>
            <person name="Sperisen C."/>
            <person name="Kredics L."/>
            <person name="Vagvoelgyi C."/>
            <person name="Patrignani A."/>
            <person name="Fitzpatrick D."/>
            <person name="Nagy I."/>
            <person name="Doyle S."/>
            <person name="Anderson J.B."/>
            <person name="Grigoriev I.V."/>
            <person name="Gueldener U."/>
            <person name="Muensterkoetter M."/>
            <person name="Nagy L.G."/>
        </authorList>
    </citation>
    <scope>NUCLEOTIDE SEQUENCE [LARGE SCALE GENOMIC DNA]</scope>
    <source>
        <strain evidence="3">Ar21-2</strain>
    </source>
</reference>
<feature type="region of interest" description="Disordered" evidence="1">
    <location>
        <begin position="109"/>
        <end position="140"/>
    </location>
</feature>
<dbReference type="EMBL" id="KZ293703">
    <property type="protein sequence ID" value="PBK83845.1"/>
    <property type="molecule type" value="Genomic_DNA"/>
</dbReference>
<protein>
    <submittedName>
        <fullName evidence="2">Uncharacterized protein</fullName>
    </submittedName>
</protein>
<sequence length="269" mass="29539">MYCIQGQERAQPTKMELMGIKVHTAGDNFAPIYCQGGVEEMFVMENKMTGRQGIKADSPSLATQIVFNLLITVNYEQKCWLYAVALGSFWIHSTVAMSWTPFAVNGSAKGNSNTTGDGRGGKRENIDRSTSTRSYRPRPQGLKLQFQPGRIIKEGPWIFEPETGCCLANKMRVTHMPALTCTTIISAGTMAWSSTPQGPRPDASVSRQCGSKIVLRCHLTGDPTIAHHHGGLHTRIPILVYWPRPCNDPLLCGIKAASPSINGYTCYTC</sequence>
<organism evidence="2 3">
    <name type="scientific">Armillaria gallica</name>
    <name type="common">Bulbous honey fungus</name>
    <name type="synonym">Armillaria bulbosa</name>
    <dbReference type="NCBI Taxonomy" id="47427"/>
    <lineage>
        <taxon>Eukaryota</taxon>
        <taxon>Fungi</taxon>
        <taxon>Dikarya</taxon>
        <taxon>Basidiomycota</taxon>
        <taxon>Agaricomycotina</taxon>
        <taxon>Agaricomycetes</taxon>
        <taxon>Agaricomycetidae</taxon>
        <taxon>Agaricales</taxon>
        <taxon>Marasmiineae</taxon>
        <taxon>Physalacriaceae</taxon>
        <taxon>Armillaria</taxon>
    </lineage>
</organism>
<proteinExistence type="predicted"/>
<dbReference type="InParanoid" id="A0A2H3CLD2"/>
<name>A0A2H3CLD2_ARMGA</name>
<evidence type="ECO:0000313" key="2">
    <source>
        <dbReference type="EMBL" id="PBK83845.1"/>
    </source>
</evidence>
<feature type="compositionally biased region" description="Low complexity" evidence="1">
    <location>
        <begin position="128"/>
        <end position="139"/>
    </location>
</feature>
<evidence type="ECO:0000256" key="1">
    <source>
        <dbReference type="SAM" id="MobiDB-lite"/>
    </source>
</evidence>
<dbReference type="AlphaFoldDB" id="A0A2H3CLD2"/>